<feature type="region of interest" description="Disordered" evidence="1">
    <location>
        <begin position="1"/>
        <end position="27"/>
    </location>
</feature>
<name>A0ABU6YQ64_9FABA</name>
<keyword evidence="3" id="KW-1185">Reference proteome</keyword>
<gene>
    <name evidence="2" type="ORF">PIB30_079260</name>
</gene>
<evidence type="ECO:0000256" key="1">
    <source>
        <dbReference type="SAM" id="MobiDB-lite"/>
    </source>
</evidence>
<sequence>MESEGVSLGSKRSVGSGKSERSSSTRGVFAAKVREGRYGAAPTCHFGVYVILYLSKTANNRNRLFFGFPFFKDRLPHCKFFLWHDRHTEKLGKIEAGKCSGKRKMSISTSQGLEWRIRSLN</sequence>
<dbReference type="EMBL" id="JASCZI010242774">
    <property type="protein sequence ID" value="MED6212031.1"/>
    <property type="molecule type" value="Genomic_DNA"/>
</dbReference>
<comment type="caution">
    <text evidence="2">The sequence shown here is derived from an EMBL/GenBank/DDBJ whole genome shotgun (WGS) entry which is preliminary data.</text>
</comment>
<evidence type="ECO:0008006" key="4">
    <source>
        <dbReference type="Google" id="ProtNLM"/>
    </source>
</evidence>
<evidence type="ECO:0000313" key="2">
    <source>
        <dbReference type="EMBL" id="MED6212031.1"/>
    </source>
</evidence>
<accession>A0ABU6YQ64</accession>
<organism evidence="2 3">
    <name type="scientific">Stylosanthes scabra</name>
    <dbReference type="NCBI Taxonomy" id="79078"/>
    <lineage>
        <taxon>Eukaryota</taxon>
        <taxon>Viridiplantae</taxon>
        <taxon>Streptophyta</taxon>
        <taxon>Embryophyta</taxon>
        <taxon>Tracheophyta</taxon>
        <taxon>Spermatophyta</taxon>
        <taxon>Magnoliopsida</taxon>
        <taxon>eudicotyledons</taxon>
        <taxon>Gunneridae</taxon>
        <taxon>Pentapetalae</taxon>
        <taxon>rosids</taxon>
        <taxon>fabids</taxon>
        <taxon>Fabales</taxon>
        <taxon>Fabaceae</taxon>
        <taxon>Papilionoideae</taxon>
        <taxon>50 kb inversion clade</taxon>
        <taxon>dalbergioids sensu lato</taxon>
        <taxon>Dalbergieae</taxon>
        <taxon>Pterocarpus clade</taxon>
        <taxon>Stylosanthes</taxon>
    </lineage>
</organism>
<dbReference type="Proteomes" id="UP001341840">
    <property type="component" value="Unassembled WGS sequence"/>
</dbReference>
<reference evidence="2 3" key="1">
    <citation type="journal article" date="2023" name="Plants (Basel)">
        <title>Bridging the Gap: Combining Genomics and Transcriptomics Approaches to Understand Stylosanthes scabra, an Orphan Legume from the Brazilian Caatinga.</title>
        <authorList>
            <person name="Ferreira-Neto J.R.C."/>
            <person name="da Silva M.D."/>
            <person name="Binneck E."/>
            <person name="de Melo N.F."/>
            <person name="da Silva R.H."/>
            <person name="de Melo A.L.T.M."/>
            <person name="Pandolfi V."/>
            <person name="Bustamante F.O."/>
            <person name="Brasileiro-Vidal A.C."/>
            <person name="Benko-Iseppon A.M."/>
        </authorList>
    </citation>
    <scope>NUCLEOTIDE SEQUENCE [LARGE SCALE GENOMIC DNA]</scope>
    <source>
        <tissue evidence="2">Leaves</tissue>
    </source>
</reference>
<evidence type="ECO:0000313" key="3">
    <source>
        <dbReference type="Proteomes" id="UP001341840"/>
    </source>
</evidence>
<proteinExistence type="predicted"/>
<feature type="compositionally biased region" description="Low complexity" evidence="1">
    <location>
        <begin position="1"/>
        <end position="17"/>
    </location>
</feature>
<protein>
    <recommendedName>
        <fullName evidence="4">Zinc finger GRF-type domain-containing protein</fullName>
    </recommendedName>
</protein>